<dbReference type="Proteomes" id="UP001492541">
    <property type="component" value="Chromosome"/>
</dbReference>
<dbReference type="RefSeq" id="WP_193808133.1">
    <property type="nucleotide sequence ID" value="NZ_CP087714.1"/>
</dbReference>
<reference evidence="1 2" key="1">
    <citation type="submission" date="2021-11" db="EMBL/GenBank/DDBJ databases">
        <title>Whole genome of Geoglobus acetivorans.</title>
        <authorList>
            <person name="Liu D."/>
        </authorList>
    </citation>
    <scope>NUCLEOTIDE SEQUENCE [LARGE SCALE GENOMIC DNA]</scope>
    <source>
        <strain evidence="1 2">SBH6</strain>
    </source>
</reference>
<name>A0ABZ3H2K6_GEOAI</name>
<protein>
    <recommendedName>
        <fullName evidence="3">TRASH domain-containing protein</fullName>
    </recommendedName>
</protein>
<evidence type="ECO:0000313" key="1">
    <source>
        <dbReference type="EMBL" id="XAT62970.1"/>
    </source>
</evidence>
<sequence>MPMEIEGSKALRCDNCGKLITGKPLSFKTCCVNKPRNFCSKQCFMKWRSEWLRNQEQIKRTGNVIF</sequence>
<gene>
    <name evidence="1" type="ORF">LPQ35_06835</name>
</gene>
<dbReference type="GeneID" id="90449388"/>
<evidence type="ECO:0000313" key="2">
    <source>
        <dbReference type="Proteomes" id="UP001492541"/>
    </source>
</evidence>
<accession>A0ABZ3H2K6</accession>
<proteinExistence type="predicted"/>
<dbReference type="EMBL" id="CP087714">
    <property type="protein sequence ID" value="XAT62970.1"/>
    <property type="molecule type" value="Genomic_DNA"/>
</dbReference>
<keyword evidence="2" id="KW-1185">Reference proteome</keyword>
<evidence type="ECO:0008006" key="3">
    <source>
        <dbReference type="Google" id="ProtNLM"/>
    </source>
</evidence>
<organism evidence="1 2">
    <name type="scientific">Geoglobus acetivorans</name>
    <dbReference type="NCBI Taxonomy" id="565033"/>
    <lineage>
        <taxon>Archaea</taxon>
        <taxon>Methanobacteriati</taxon>
        <taxon>Methanobacteriota</taxon>
        <taxon>Archaeoglobi</taxon>
        <taxon>Archaeoglobales</taxon>
        <taxon>Archaeoglobaceae</taxon>
        <taxon>Geoglobus</taxon>
    </lineage>
</organism>